<dbReference type="AlphaFoldDB" id="A0A9W5YZ88"/>
<dbReference type="PANTHER" id="PTHR43791">
    <property type="entry name" value="PERMEASE-RELATED"/>
    <property type="match status" value="1"/>
</dbReference>
<evidence type="ECO:0000256" key="2">
    <source>
        <dbReference type="ARBA" id="ARBA00022448"/>
    </source>
</evidence>
<evidence type="ECO:0000256" key="4">
    <source>
        <dbReference type="ARBA" id="ARBA00022692"/>
    </source>
</evidence>
<proteinExistence type="inferred from homology"/>
<evidence type="ECO:0000259" key="10">
    <source>
        <dbReference type="PROSITE" id="PS50850"/>
    </source>
</evidence>
<sequence>MAPSPATVDERAVETSSGIVQEKPKRRWVSYIWDTFDKSPEERRLLFKLDSAILTFASLGYFIKYLDQININNAFVSGMKEDLGLYGNQLNYMQACWTVGYVIGEIPSNMLLTRIRPRYWIPAMELLWTVLTFALSRSTNATHFYVLRFFIGLAESSFYPGMQYIIGSWYRKDELAKRSCIFHTSSGIASMFSGYLMAGVYNLGGRGGLKGWQWLFMIDGIISIPVALSGFFILPDVPEISSPFYLSENEVKLAQKRMQFEGRKNREPYTKAKLKKIFTSWRIYLLTVVYITFNNGAAGAQPVFQQYLKDSTNPKYSVDQINAYPTTTNAVQVATTLIYAWASDTILKGRRWPCILIGACINIICYVSLAIWDIPTGWKWTCYILSGAGYGLSGLCMAWAHEICTDDNEERALVVGSMNEMAYVFQAWLPLVVWQQVDAPQYRKGFITVTIMSVILIISTVMTWRWQIWEDEKRPKVVHDESVDEGREGGESDLGSSLGDDHRDNYEGRVVQGVKGEAGGKVQKV</sequence>
<feature type="transmembrane region" description="Helical" evidence="9">
    <location>
        <begin position="283"/>
        <end position="304"/>
    </location>
</feature>
<evidence type="ECO:0000256" key="1">
    <source>
        <dbReference type="ARBA" id="ARBA00004651"/>
    </source>
</evidence>
<dbReference type="Proteomes" id="UP001143548">
    <property type="component" value="Unassembled WGS sequence"/>
</dbReference>
<evidence type="ECO:0000256" key="5">
    <source>
        <dbReference type="ARBA" id="ARBA00022989"/>
    </source>
</evidence>
<keyword evidence="2" id="KW-0813">Transport</keyword>
<feature type="compositionally biased region" description="Basic and acidic residues" evidence="8">
    <location>
        <begin position="477"/>
        <end position="490"/>
    </location>
</feature>
<feature type="region of interest" description="Disordered" evidence="8">
    <location>
        <begin position="477"/>
        <end position="525"/>
    </location>
</feature>
<protein>
    <recommendedName>
        <fullName evidence="10">Major facilitator superfamily (MFS) profile domain-containing protein</fullName>
    </recommendedName>
</protein>
<keyword evidence="6 9" id="KW-0472">Membrane</keyword>
<evidence type="ECO:0000256" key="9">
    <source>
        <dbReference type="SAM" id="Phobius"/>
    </source>
</evidence>
<feature type="domain" description="Major facilitator superfamily (MFS) profile" evidence="10">
    <location>
        <begin position="53"/>
        <end position="525"/>
    </location>
</feature>
<dbReference type="Pfam" id="PF07690">
    <property type="entry name" value="MFS_1"/>
    <property type="match status" value="1"/>
</dbReference>
<comment type="similarity">
    <text evidence="7">Belongs to the major facilitator superfamily. Allantoate permease family.</text>
</comment>
<accession>A0A9W5YZ88</accession>
<dbReference type="SUPFAM" id="SSF103473">
    <property type="entry name" value="MFS general substrate transporter"/>
    <property type="match status" value="1"/>
</dbReference>
<evidence type="ECO:0000256" key="8">
    <source>
        <dbReference type="SAM" id="MobiDB-lite"/>
    </source>
</evidence>
<feature type="transmembrane region" description="Helical" evidence="9">
    <location>
        <begin position="142"/>
        <end position="159"/>
    </location>
</feature>
<dbReference type="InterPro" id="IPR020846">
    <property type="entry name" value="MFS_dom"/>
</dbReference>
<feature type="transmembrane region" description="Helical" evidence="9">
    <location>
        <begin position="446"/>
        <end position="466"/>
    </location>
</feature>
<gene>
    <name evidence="11" type="ORF">AbraCBS73388_011731</name>
</gene>
<evidence type="ECO:0000313" key="12">
    <source>
        <dbReference type="Proteomes" id="UP001143548"/>
    </source>
</evidence>
<dbReference type="FunFam" id="1.20.1250.20:FF:000386">
    <property type="entry name" value="MFS general substrate transporter"/>
    <property type="match status" value="1"/>
</dbReference>
<dbReference type="GO" id="GO:0022857">
    <property type="term" value="F:transmembrane transporter activity"/>
    <property type="evidence" value="ECO:0007669"/>
    <property type="project" value="InterPro"/>
</dbReference>
<dbReference type="PROSITE" id="PS50850">
    <property type="entry name" value="MFS"/>
    <property type="match status" value="1"/>
</dbReference>
<dbReference type="InterPro" id="IPR036259">
    <property type="entry name" value="MFS_trans_sf"/>
</dbReference>
<keyword evidence="4 9" id="KW-0812">Transmembrane</keyword>
<dbReference type="PANTHER" id="PTHR43791:SF39">
    <property type="entry name" value="TRANSPORTER LIZ1_SEO1, PUTATIVE (AFU_ORTHOLOGUE AFUA_3G00980)-RELATED"/>
    <property type="match status" value="1"/>
</dbReference>
<reference evidence="11" key="1">
    <citation type="submission" date="2022-07" db="EMBL/GenBank/DDBJ databases">
        <title>Taxonomy of Aspergillus series Nigri: significant species reduction supported by multi-species coalescent approaches.</title>
        <authorList>
            <person name="Bian C."/>
            <person name="Kusuya Y."/>
            <person name="Sklenar F."/>
            <person name="D'hooge E."/>
            <person name="Yaguchi T."/>
            <person name="Takahashi H."/>
            <person name="Hubka V."/>
        </authorList>
    </citation>
    <scope>NUCLEOTIDE SEQUENCE</scope>
    <source>
        <strain evidence="11">CBS 733.88</strain>
    </source>
</reference>
<feature type="transmembrane region" description="Helical" evidence="9">
    <location>
        <begin position="354"/>
        <end position="372"/>
    </location>
</feature>
<dbReference type="EMBL" id="BROQ01000093">
    <property type="protein sequence ID" value="GKZ24732.1"/>
    <property type="molecule type" value="Genomic_DNA"/>
</dbReference>
<comment type="subcellular location">
    <subcellularLocation>
        <location evidence="1">Cell membrane</location>
        <topology evidence="1">Multi-pass membrane protein</topology>
    </subcellularLocation>
</comment>
<feature type="transmembrane region" description="Helical" evidence="9">
    <location>
        <begin position="213"/>
        <end position="234"/>
    </location>
</feature>
<feature type="transmembrane region" description="Helical" evidence="9">
    <location>
        <begin position="180"/>
        <end position="201"/>
    </location>
</feature>
<keyword evidence="5 9" id="KW-1133">Transmembrane helix</keyword>
<dbReference type="InterPro" id="IPR011701">
    <property type="entry name" value="MFS"/>
</dbReference>
<comment type="caution">
    <text evidence="11">The sequence shown here is derived from an EMBL/GenBank/DDBJ whole genome shotgun (WGS) entry which is preliminary data.</text>
</comment>
<name>A0A9W5YZ88_9EURO</name>
<dbReference type="FunFam" id="1.20.1250.20:FF:000065">
    <property type="entry name" value="Putative MFS pantothenate transporter"/>
    <property type="match status" value="1"/>
</dbReference>
<evidence type="ECO:0000256" key="3">
    <source>
        <dbReference type="ARBA" id="ARBA00022475"/>
    </source>
</evidence>
<evidence type="ECO:0000313" key="11">
    <source>
        <dbReference type="EMBL" id="GKZ24732.1"/>
    </source>
</evidence>
<dbReference type="GO" id="GO:0005886">
    <property type="term" value="C:plasma membrane"/>
    <property type="evidence" value="ECO:0007669"/>
    <property type="project" value="UniProtKB-SubCell"/>
</dbReference>
<keyword evidence="3" id="KW-1003">Cell membrane</keyword>
<evidence type="ECO:0000256" key="7">
    <source>
        <dbReference type="ARBA" id="ARBA00037968"/>
    </source>
</evidence>
<evidence type="ECO:0000256" key="6">
    <source>
        <dbReference type="ARBA" id="ARBA00023136"/>
    </source>
</evidence>
<dbReference type="Gene3D" id="1.20.1250.20">
    <property type="entry name" value="MFS general substrate transporter like domains"/>
    <property type="match status" value="2"/>
</dbReference>
<organism evidence="11 12">
    <name type="scientific">Aspergillus brasiliensis</name>
    <dbReference type="NCBI Taxonomy" id="319629"/>
    <lineage>
        <taxon>Eukaryota</taxon>
        <taxon>Fungi</taxon>
        <taxon>Dikarya</taxon>
        <taxon>Ascomycota</taxon>
        <taxon>Pezizomycotina</taxon>
        <taxon>Eurotiomycetes</taxon>
        <taxon>Eurotiomycetidae</taxon>
        <taxon>Eurotiales</taxon>
        <taxon>Aspergillaceae</taxon>
        <taxon>Aspergillus</taxon>
        <taxon>Aspergillus subgen. Circumdati</taxon>
    </lineage>
</organism>